<evidence type="ECO:0000313" key="2">
    <source>
        <dbReference type="EMBL" id="KFG90852.1"/>
    </source>
</evidence>
<dbReference type="Pfam" id="PF00196">
    <property type="entry name" value="GerE"/>
    <property type="match status" value="1"/>
</dbReference>
<evidence type="ECO:0000313" key="3">
    <source>
        <dbReference type="Proteomes" id="UP000024284"/>
    </source>
</evidence>
<accession>A0A086PBT4</accession>
<dbReference type="Proteomes" id="UP000024284">
    <property type="component" value="Unassembled WGS sequence"/>
</dbReference>
<dbReference type="PRINTS" id="PR00038">
    <property type="entry name" value="HTHLUXR"/>
</dbReference>
<dbReference type="GO" id="GO:0003677">
    <property type="term" value="F:DNA binding"/>
    <property type="evidence" value="ECO:0007669"/>
    <property type="project" value="InterPro"/>
</dbReference>
<dbReference type="RefSeq" id="WP_037463918.1">
    <property type="nucleotide sequence ID" value="NZ_BCZD01000037.1"/>
</dbReference>
<dbReference type="OrthoDB" id="7425190at2"/>
<dbReference type="InterPro" id="IPR016032">
    <property type="entry name" value="Sig_transdc_resp-reg_C-effctor"/>
</dbReference>
<dbReference type="AlphaFoldDB" id="A0A086PBT4"/>
<dbReference type="EMBL" id="JFZA02000010">
    <property type="protein sequence ID" value="KFG90852.1"/>
    <property type="molecule type" value="Genomic_DNA"/>
</dbReference>
<dbReference type="InterPro" id="IPR036388">
    <property type="entry name" value="WH-like_DNA-bd_sf"/>
</dbReference>
<feature type="domain" description="HTH luxR-type" evidence="1">
    <location>
        <begin position="297"/>
        <end position="362"/>
    </location>
</feature>
<reference evidence="2" key="1">
    <citation type="submission" date="2014-08" db="EMBL/GenBank/DDBJ databases">
        <title>Draft genome sequences of Sphingobium herbicidovorans.</title>
        <authorList>
            <person name="Gan H.M."/>
            <person name="Gan H.Y."/>
            <person name="Savka M.A."/>
        </authorList>
    </citation>
    <scope>NUCLEOTIDE SEQUENCE [LARGE SCALE GENOMIC DNA]</scope>
    <source>
        <strain evidence="2">NBRC 16415</strain>
    </source>
</reference>
<keyword evidence="3" id="KW-1185">Reference proteome</keyword>
<dbReference type="PATRIC" id="fig|1219045.3.peg.1415"/>
<dbReference type="Gene3D" id="1.10.10.10">
    <property type="entry name" value="Winged helix-like DNA-binding domain superfamily/Winged helix DNA-binding domain"/>
    <property type="match status" value="1"/>
</dbReference>
<sequence>MEDKIWALGERFAMAAIDGDEWLGALRAMAELTGSSYGQLIGFAPGEVPFNWINDIGHDEIARFVEQERGDPNINVRVRASLNDEAFVIRSEADYRAVGRGSGFDLYREMCDAYDIMDGCQTKLLEGGGRFVGLALNRSRKDGETDAETRALFAAIAPHARRAVKMQIALENRGSALIAGALEYVGLPIFICDEAGNLKGETGEAAALLSAGRFRVMDGKLGLPHPRDDAALLKAFARRHRQPLGIETLLLRGAGKQMPMVVDICRLPSQPYRLSLASQILVIVRSGRRWHEAAPAVLGAAFGLSAAEAEVTLALARGVTRDQIAAARETSTQTVKTQIKSIFSKLGVSREMDLMAMLGDLLRR</sequence>
<protein>
    <submittedName>
        <fullName evidence="2">LuxR family transcriptional regulator</fullName>
    </submittedName>
</protein>
<organism evidence="2 3">
    <name type="scientific">Sphingobium herbicidovorans (strain ATCC 700291 / DSM 11019 / CCUG 56400 / KCTC 2939 / LMG 18315 / NBRC 16415 / MH)</name>
    <name type="common">Sphingomonas herbicidovorans</name>
    <dbReference type="NCBI Taxonomy" id="1219045"/>
    <lineage>
        <taxon>Bacteria</taxon>
        <taxon>Pseudomonadati</taxon>
        <taxon>Pseudomonadota</taxon>
        <taxon>Alphaproteobacteria</taxon>
        <taxon>Sphingomonadales</taxon>
        <taxon>Sphingomonadaceae</taxon>
        <taxon>Sphingobium</taxon>
    </lineage>
</organism>
<dbReference type="PROSITE" id="PS50043">
    <property type="entry name" value="HTH_LUXR_2"/>
    <property type="match status" value="1"/>
</dbReference>
<evidence type="ECO:0000259" key="1">
    <source>
        <dbReference type="PROSITE" id="PS50043"/>
    </source>
</evidence>
<dbReference type="eggNOG" id="COG2771">
    <property type="taxonomic scope" value="Bacteria"/>
</dbReference>
<gene>
    <name evidence="2" type="ORF">BV98_001383</name>
</gene>
<proteinExistence type="predicted"/>
<name>A0A086PBT4_SPHHM</name>
<dbReference type="STRING" id="76947.GCA_002080435_03964"/>
<dbReference type="GO" id="GO:0006355">
    <property type="term" value="P:regulation of DNA-templated transcription"/>
    <property type="evidence" value="ECO:0007669"/>
    <property type="project" value="InterPro"/>
</dbReference>
<dbReference type="SUPFAM" id="SSF46894">
    <property type="entry name" value="C-terminal effector domain of the bipartite response regulators"/>
    <property type="match status" value="1"/>
</dbReference>
<dbReference type="SMART" id="SM00421">
    <property type="entry name" value="HTH_LUXR"/>
    <property type="match status" value="1"/>
</dbReference>
<comment type="caution">
    <text evidence="2">The sequence shown here is derived from an EMBL/GenBank/DDBJ whole genome shotgun (WGS) entry which is preliminary data.</text>
</comment>
<dbReference type="InterPro" id="IPR000792">
    <property type="entry name" value="Tscrpt_reg_LuxR_C"/>
</dbReference>